<evidence type="ECO:0000256" key="1">
    <source>
        <dbReference type="SAM" id="MobiDB-lite"/>
    </source>
</evidence>
<feature type="domain" description="FAD-binding" evidence="2">
    <location>
        <begin position="40"/>
        <end position="123"/>
    </location>
</feature>
<dbReference type="EMBL" id="BMNH01000009">
    <property type="protein sequence ID" value="GGO70889.1"/>
    <property type="molecule type" value="Genomic_DNA"/>
</dbReference>
<keyword evidence="4" id="KW-1185">Reference proteome</keyword>
<dbReference type="Proteomes" id="UP000646523">
    <property type="component" value="Unassembled WGS sequence"/>
</dbReference>
<reference evidence="3" key="1">
    <citation type="journal article" date="2014" name="Int. J. Syst. Evol. Microbiol.">
        <title>Complete genome sequence of Corynebacterium casei LMG S-19264T (=DSM 44701T), isolated from a smear-ripened cheese.</title>
        <authorList>
            <consortium name="US DOE Joint Genome Institute (JGI-PGF)"/>
            <person name="Walter F."/>
            <person name="Albersmeier A."/>
            <person name="Kalinowski J."/>
            <person name="Ruckert C."/>
        </authorList>
    </citation>
    <scope>NUCLEOTIDE SEQUENCE</scope>
    <source>
        <strain evidence="3">CGMCC 4.7368</strain>
    </source>
</reference>
<dbReference type="InterPro" id="IPR002938">
    <property type="entry name" value="FAD-bd"/>
</dbReference>
<reference evidence="3" key="2">
    <citation type="submission" date="2020-09" db="EMBL/GenBank/DDBJ databases">
        <authorList>
            <person name="Sun Q."/>
            <person name="Zhou Y."/>
        </authorList>
    </citation>
    <scope>NUCLEOTIDE SEQUENCE</scope>
    <source>
        <strain evidence="3">CGMCC 4.7368</strain>
    </source>
</reference>
<dbReference type="InterPro" id="IPR036188">
    <property type="entry name" value="FAD/NAD-bd_sf"/>
</dbReference>
<comment type="caution">
    <text evidence="3">The sequence shown here is derived from an EMBL/GenBank/DDBJ whole genome shotgun (WGS) entry which is preliminary data.</text>
</comment>
<dbReference type="Pfam" id="PF01494">
    <property type="entry name" value="FAD_binding_3"/>
    <property type="match status" value="1"/>
</dbReference>
<evidence type="ECO:0000313" key="4">
    <source>
        <dbReference type="Proteomes" id="UP000646523"/>
    </source>
</evidence>
<dbReference type="Gene3D" id="3.50.50.60">
    <property type="entry name" value="FAD/NAD(P)-binding domain"/>
    <property type="match status" value="1"/>
</dbReference>
<name>A0A917YZU4_9ACTN</name>
<sequence>MLDVWSAVGAGRIAEEGLTWTAARTYYRDRELSSWRFEVSGTLPPFVNISQSRTEEILDEAIAAQPLVEVRWGHEVTGPERDDHGVTVRCGARSLRASYVVACAGAREQGLREALGVRFDGRTFALEAGLRAERLGSRGTPGDVPRRAARGRAGEPGGHRGHHALPRPVGRGRPGTQAGAAGREIA</sequence>
<evidence type="ECO:0000259" key="2">
    <source>
        <dbReference type="Pfam" id="PF01494"/>
    </source>
</evidence>
<dbReference type="SUPFAM" id="SSF51905">
    <property type="entry name" value="FAD/NAD(P)-binding domain"/>
    <property type="match status" value="1"/>
</dbReference>
<organism evidence="3 4">
    <name type="scientific">Nonomuraea cavernae</name>
    <dbReference type="NCBI Taxonomy" id="2045107"/>
    <lineage>
        <taxon>Bacteria</taxon>
        <taxon>Bacillati</taxon>
        <taxon>Actinomycetota</taxon>
        <taxon>Actinomycetes</taxon>
        <taxon>Streptosporangiales</taxon>
        <taxon>Streptosporangiaceae</taxon>
        <taxon>Nonomuraea</taxon>
    </lineage>
</organism>
<protein>
    <recommendedName>
        <fullName evidence="2">FAD-binding domain-containing protein</fullName>
    </recommendedName>
</protein>
<gene>
    <name evidence="3" type="ORF">GCM10012289_35340</name>
</gene>
<proteinExistence type="predicted"/>
<evidence type="ECO:0000313" key="3">
    <source>
        <dbReference type="EMBL" id="GGO70889.1"/>
    </source>
</evidence>
<dbReference type="AlphaFoldDB" id="A0A917YZU4"/>
<dbReference type="GO" id="GO:0071949">
    <property type="term" value="F:FAD binding"/>
    <property type="evidence" value="ECO:0007669"/>
    <property type="project" value="InterPro"/>
</dbReference>
<accession>A0A917YZU4</accession>
<feature type="region of interest" description="Disordered" evidence="1">
    <location>
        <begin position="135"/>
        <end position="186"/>
    </location>
</feature>